<proteinExistence type="inferred from homology"/>
<evidence type="ECO:0000313" key="7">
    <source>
        <dbReference type="Proteomes" id="UP001501295"/>
    </source>
</evidence>
<evidence type="ECO:0000256" key="3">
    <source>
        <dbReference type="ARBA" id="ARBA00022777"/>
    </source>
</evidence>
<evidence type="ECO:0000259" key="4">
    <source>
        <dbReference type="Pfam" id="PF07804"/>
    </source>
</evidence>
<dbReference type="PANTHER" id="PTHR37419:SF8">
    <property type="entry name" value="TOXIN YJJJ"/>
    <property type="match status" value="1"/>
</dbReference>
<reference evidence="7" key="1">
    <citation type="journal article" date="2019" name="Int. J. Syst. Evol. Microbiol.">
        <title>The Global Catalogue of Microorganisms (GCM) 10K type strain sequencing project: providing services to taxonomists for standard genome sequencing and annotation.</title>
        <authorList>
            <consortium name="The Broad Institute Genomics Platform"/>
            <consortium name="The Broad Institute Genome Sequencing Center for Infectious Disease"/>
            <person name="Wu L."/>
            <person name="Ma J."/>
        </authorList>
    </citation>
    <scope>NUCLEOTIDE SEQUENCE [LARGE SCALE GENOMIC DNA]</scope>
    <source>
        <strain evidence="7">JCM 18956</strain>
    </source>
</reference>
<sequence>MIGREDVEVWTTRAGLDRRVGTLRPSLTSGRVLASSSFEYDSDYLRDGWQISPDLPLRAGRKYTEENSVLPGAFTDAAPDDWGQKLIRADHVRRRRHDEALPARLGDFDYLLGVSDHTRMGALRFRTTGPWLSSEVGVANLHDIPRIVDAAQRYEDDEATDEDIAYLGDVATSPGGARPKANVVTDEGTLAIAKLPHSKDGRFDVERWEAVALSLAGAAGLRTPVWHLAGPDTGRSVLVSERFDRNSSGERLGFMSGRTALELGAHDDGSRKTYEDFADAIDRWSVAPSADLAEMFGRIALSILVNNVDDHWRNHGLLHDENGWRLSPLFDVNPSRQRGVIDSRAVNDSDDPSHRQLSNLLTSASVFRLSAASARGVLRRVATAVSSWDHVAGDLGIAATERAAYESSFDADQREWALALD</sequence>
<feature type="domain" description="HipA-like C-terminal" evidence="4">
    <location>
        <begin position="172"/>
        <end position="388"/>
    </location>
</feature>
<dbReference type="RefSeq" id="WP_345373580.1">
    <property type="nucleotide sequence ID" value="NZ_BAABLM010000001.1"/>
</dbReference>
<dbReference type="Pfam" id="PF07804">
    <property type="entry name" value="HipA_C"/>
    <property type="match status" value="1"/>
</dbReference>
<protein>
    <submittedName>
        <fullName evidence="6">HipA domain-containing protein</fullName>
    </submittedName>
</protein>
<dbReference type="Gene3D" id="1.10.1070.20">
    <property type="match status" value="1"/>
</dbReference>
<dbReference type="PANTHER" id="PTHR37419">
    <property type="entry name" value="SERINE/THREONINE-PROTEIN KINASE TOXIN HIPA"/>
    <property type="match status" value="1"/>
</dbReference>
<feature type="domain" description="HipA N-terminal subdomain 1" evidence="5">
    <location>
        <begin position="17"/>
        <end position="114"/>
    </location>
</feature>
<keyword evidence="7" id="KW-1185">Reference proteome</keyword>
<dbReference type="Pfam" id="PF13657">
    <property type="entry name" value="Couple_hipA"/>
    <property type="match status" value="1"/>
</dbReference>
<evidence type="ECO:0000313" key="6">
    <source>
        <dbReference type="EMBL" id="GAA4668282.1"/>
    </source>
</evidence>
<dbReference type="Proteomes" id="UP001501295">
    <property type="component" value="Unassembled WGS sequence"/>
</dbReference>
<keyword evidence="2" id="KW-0808">Transferase</keyword>
<organism evidence="6 7">
    <name type="scientific">Frondihabitans cladoniiphilus</name>
    <dbReference type="NCBI Taxonomy" id="715785"/>
    <lineage>
        <taxon>Bacteria</taxon>
        <taxon>Bacillati</taxon>
        <taxon>Actinomycetota</taxon>
        <taxon>Actinomycetes</taxon>
        <taxon>Micrococcales</taxon>
        <taxon>Microbacteriaceae</taxon>
        <taxon>Frondihabitans</taxon>
    </lineage>
</organism>
<evidence type="ECO:0000259" key="5">
    <source>
        <dbReference type="Pfam" id="PF13657"/>
    </source>
</evidence>
<keyword evidence="3" id="KW-0418">Kinase</keyword>
<name>A0ABP8VN35_9MICO</name>
<comment type="caution">
    <text evidence="6">The sequence shown here is derived from an EMBL/GenBank/DDBJ whole genome shotgun (WGS) entry which is preliminary data.</text>
</comment>
<comment type="similarity">
    <text evidence="1">Belongs to the HipA Ser/Thr kinase family.</text>
</comment>
<dbReference type="EMBL" id="BAABLM010000001">
    <property type="protein sequence ID" value="GAA4668282.1"/>
    <property type="molecule type" value="Genomic_DNA"/>
</dbReference>
<evidence type="ECO:0000256" key="2">
    <source>
        <dbReference type="ARBA" id="ARBA00022679"/>
    </source>
</evidence>
<dbReference type="InterPro" id="IPR017508">
    <property type="entry name" value="HipA_N1"/>
</dbReference>
<accession>A0ABP8VN35</accession>
<dbReference type="InterPro" id="IPR012893">
    <property type="entry name" value="HipA-like_C"/>
</dbReference>
<gene>
    <name evidence="6" type="ORF">GCM10025780_08640</name>
</gene>
<dbReference type="InterPro" id="IPR052028">
    <property type="entry name" value="HipA_Ser/Thr_kinase"/>
</dbReference>
<evidence type="ECO:0000256" key="1">
    <source>
        <dbReference type="ARBA" id="ARBA00010164"/>
    </source>
</evidence>